<comment type="caution">
    <text evidence="5">The sequence shown here is derived from an EMBL/GenBank/DDBJ whole genome shotgun (WGS) entry which is preliminary data.</text>
</comment>
<dbReference type="Proteomes" id="UP000827284">
    <property type="component" value="Unassembled WGS sequence"/>
</dbReference>
<dbReference type="Gene3D" id="3.90.470.20">
    <property type="entry name" value="4'-phosphopantetheinyl transferase domain"/>
    <property type="match status" value="2"/>
</dbReference>
<dbReference type="EC" id="2.7.8.7" evidence="1"/>
<gene>
    <name evidence="5" type="ORF">EMPS_03533</name>
</gene>
<dbReference type="OrthoDB" id="26719at2759"/>
<dbReference type="InterPro" id="IPR037143">
    <property type="entry name" value="4-PPantetheinyl_Trfase_dom_sf"/>
</dbReference>
<dbReference type="GO" id="GO:0000287">
    <property type="term" value="F:magnesium ion binding"/>
    <property type="evidence" value="ECO:0007669"/>
    <property type="project" value="InterPro"/>
</dbReference>
<dbReference type="Pfam" id="PF22624">
    <property type="entry name" value="AASDHPPT_N"/>
    <property type="match status" value="1"/>
</dbReference>
<reference evidence="5" key="1">
    <citation type="submission" date="2021-11" db="EMBL/GenBank/DDBJ databases">
        <authorList>
            <person name="Herlambang A."/>
            <person name="Guo Y."/>
            <person name="Takashima Y."/>
            <person name="Nishizawa T."/>
        </authorList>
    </citation>
    <scope>NUCLEOTIDE SEQUENCE</scope>
    <source>
        <strain evidence="5">E1425</strain>
    </source>
</reference>
<dbReference type="AlphaFoldDB" id="A0A9P3LUL9"/>
<dbReference type="Pfam" id="PF01648">
    <property type="entry name" value="ACPS"/>
    <property type="match status" value="1"/>
</dbReference>
<dbReference type="GO" id="GO:0005829">
    <property type="term" value="C:cytosol"/>
    <property type="evidence" value="ECO:0007669"/>
    <property type="project" value="TreeGrafter"/>
</dbReference>
<organism evidence="5 6">
    <name type="scientific">Entomortierella parvispora</name>
    <dbReference type="NCBI Taxonomy" id="205924"/>
    <lineage>
        <taxon>Eukaryota</taxon>
        <taxon>Fungi</taxon>
        <taxon>Fungi incertae sedis</taxon>
        <taxon>Mucoromycota</taxon>
        <taxon>Mortierellomycotina</taxon>
        <taxon>Mortierellomycetes</taxon>
        <taxon>Mortierellales</taxon>
        <taxon>Mortierellaceae</taxon>
        <taxon>Entomortierella</taxon>
    </lineage>
</organism>
<feature type="domain" description="4'-phosphopantetheinyl transferase N-terminal" evidence="4">
    <location>
        <begin position="38"/>
        <end position="124"/>
    </location>
</feature>
<evidence type="ECO:0000259" key="4">
    <source>
        <dbReference type="Pfam" id="PF22624"/>
    </source>
</evidence>
<sequence>MPIARWAFNIRQPLLLENVEPLVTSLTEDDKPNIVPVSNLLNFLPKVECDRLLQFRQEDDMKRALIGRLMIHAFFVAHHGCRWDGLVFARSDTNKPVLTSPEHLKNVSFNVSHHGDWVVFVGDTSLESTARLGVDVMDFQEQVQGESFETFSACFLDQFTSREMQFMKDADKDPKALSSTRNQLRRFYRMWCLKESTVKALGVGIDFNLKSFEFLIQDVNETVKPVLSTRIEVHEPTSEFPEEGWCFEEALLDDRHCYAIAAQAEMEGAGTMMDGSLIRQFGWNELLEDAVPYPSSFS</sequence>
<evidence type="ECO:0000259" key="3">
    <source>
        <dbReference type="Pfam" id="PF01648"/>
    </source>
</evidence>
<dbReference type="InterPro" id="IPR008278">
    <property type="entry name" value="4-PPantetheinyl_Trfase_dom"/>
</dbReference>
<dbReference type="PANTHER" id="PTHR12215">
    <property type="entry name" value="PHOSPHOPANTETHEINE TRANSFERASE"/>
    <property type="match status" value="1"/>
</dbReference>
<proteinExistence type="predicted"/>
<dbReference type="InterPro" id="IPR050559">
    <property type="entry name" value="P-Pant_transferase_sf"/>
</dbReference>
<reference evidence="5" key="2">
    <citation type="journal article" date="2022" name="Microbiol. Resour. Announc.">
        <title>Whole-Genome Sequence of Entomortierella parvispora E1425, a Mucoromycotan Fungus Associated with Burkholderiaceae-Related Endosymbiotic Bacteria.</title>
        <authorList>
            <person name="Herlambang A."/>
            <person name="Guo Y."/>
            <person name="Takashima Y."/>
            <person name="Narisawa K."/>
            <person name="Ohta H."/>
            <person name="Nishizawa T."/>
        </authorList>
    </citation>
    <scope>NUCLEOTIDE SEQUENCE</scope>
    <source>
        <strain evidence="5">E1425</strain>
    </source>
</reference>
<dbReference type="GO" id="GO:0019878">
    <property type="term" value="P:lysine biosynthetic process via aminoadipic acid"/>
    <property type="evidence" value="ECO:0007669"/>
    <property type="project" value="TreeGrafter"/>
</dbReference>
<evidence type="ECO:0000256" key="2">
    <source>
        <dbReference type="ARBA" id="ARBA00022679"/>
    </source>
</evidence>
<dbReference type="InterPro" id="IPR055066">
    <property type="entry name" value="AASDHPPT_N"/>
</dbReference>
<accession>A0A9P3LUL9</accession>
<keyword evidence="2 5" id="KW-0808">Transferase</keyword>
<dbReference type="EMBL" id="BQFW01000005">
    <property type="protein sequence ID" value="GJJ71183.1"/>
    <property type="molecule type" value="Genomic_DNA"/>
</dbReference>
<keyword evidence="6" id="KW-1185">Reference proteome</keyword>
<name>A0A9P3LUL9_9FUNG</name>
<dbReference type="SUPFAM" id="SSF56214">
    <property type="entry name" value="4'-phosphopantetheinyl transferase"/>
    <property type="match status" value="2"/>
</dbReference>
<dbReference type="GO" id="GO:0008897">
    <property type="term" value="F:holo-[acyl-carrier-protein] synthase activity"/>
    <property type="evidence" value="ECO:0007669"/>
    <property type="project" value="UniProtKB-EC"/>
</dbReference>
<evidence type="ECO:0000313" key="6">
    <source>
        <dbReference type="Proteomes" id="UP000827284"/>
    </source>
</evidence>
<protein>
    <recommendedName>
        <fullName evidence="1">holo-[acyl-carrier-protein] synthase</fullName>
        <ecNumber evidence="1">2.7.8.7</ecNumber>
    </recommendedName>
</protein>
<feature type="domain" description="4'-phosphopantetheinyl transferase" evidence="3">
    <location>
        <begin position="132"/>
        <end position="222"/>
    </location>
</feature>
<evidence type="ECO:0000313" key="5">
    <source>
        <dbReference type="EMBL" id="GJJ71183.1"/>
    </source>
</evidence>
<dbReference type="PANTHER" id="PTHR12215:SF10">
    <property type="entry name" value="L-AMINOADIPATE-SEMIALDEHYDE DEHYDROGENASE-PHOSPHOPANTETHEINYL TRANSFERASE"/>
    <property type="match status" value="1"/>
</dbReference>
<evidence type="ECO:0000256" key="1">
    <source>
        <dbReference type="ARBA" id="ARBA00013172"/>
    </source>
</evidence>